<evidence type="ECO:0000313" key="1">
    <source>
        <dbReference type="EMBL" id="MCI30448.1"/>
    </source>
</evidence>
<dbReference type="EMBL" id="LXQA010179703">
    <property type="protein sequence ID" value="MCI30448.1"/>
    <property type="molecule type" value="Genomic_DNA"/>
</dbReference>
<sequence length="73" mass="8002">QLKWIFKGHSFGPKTEDGDENGLHLKASSSMVFAIGLRKWAVLKVGLLSPAGESMKSSLTSMMGSFMMMGMYE</sequence>
<dbReference type="Proteomes" id="UP000265520">
    <property type="component" value="Unassembled WGS sequence"/>
</dbReference>
<feature type="non-terminal residue" evidence="1">
    <location>
        <position position="1"/>
    </location>
</feature>
<comment type="caution">
    <text evidence="1">The sequence shown here is derived from an EMBL/GenBank/DDBJ whole genome shotgun (WGS) entry which is preliminary data.</text>
</comment>
<proteinExistence type="predicted"/>
<organism evidence="1 2">
    <name type="scientific">Trifolium medium</name>
    <dbReference type="NCBI Taxonomy" id="97028"/>
    <lineage>
        <taxon>Eukaryota</taxon>
        <taxon>Viridiplantae</taxon>
        <taxon>Streptophyta</taxon>
        <taxon>Embryophyta</taxon>
        <taxon>Tracheophyta</taxon>
        <taxon>Spermatophyta</taxon>
        <taxon>Magnoliopsida</taxon>
        <taxon>eudicotyledons</taxon>
        <taxon>Gunneridae</taxon>
        <taxon>Pentapetalae</taxon>
        <taxon>rosids</taxon>
        <taxon>fabids</taxon>
        <taxon>Fabales</taxon>
        <taxon>Fabaceae</taxon>
        <taxon>Papilionoideae</taxon>
        <taxon>50 kb inversion clade</taxon>
        <taxon>NPAAA clade</taxon>
        <taxon>Hologalegina</taxon>
        <taxon>IRL clade</taxon>
        <taxon>Trifolieae</taxon>
        <taxon>Trifolium</taxon>
    </lineage>
</organism>
<keyword evidence="2" id="KW-1185">Reference proteome</keyword>
<evidence type="ECO:0000313" key="2">
    <source>
        <dbReference type="Proteomes" id="UP000265520"/>
    </source>
</evidence>
<protein>
    <submittedName>
        <fullName evidence="1">Uncharacterized protein</fullName>
    </submittedName>
</protein>
<reference evidence="1 2" key="1">
    <citation type="journal article" date="2018" name="Front. Plant Sci.">
        <title>Red Clover (Trifolium pratense) and Zigzag Clover (T. medium) - A Picture of Genomic Similarities and Differences.</title>
        <authorList>
            <person name="Dluhosova J."/>
            <person name="Istvanek J."/>
            <person name="Nedelnik J."/>
            <person name="Repkova J."/>
        </authorList>
    </citation>
    <scope>NUCLEOTIDE SEQUENCE [LARGE SCALE GENOMIC DNA]</scope>
    <source>
        <strain evidence="2">cv. 10/8</strain>
        <tissue evidence="1">Leaf</tissue>
    </source>
</reference>
<accession>A0A392R1I6</accession>
<dbReference type="AlphaFoldDB" id="A0A392R1I6"/>
<name>A0A392R1I6_9FABA</name>